<proteinExistence type="predicted"/>
<dbReference type="GO" id="GO:0007155">
    <property type="term" value="P:cell adhesion"/>
    <property type="evidence" value="ECO:0007669"/>
    <property type="project" value="InterPro"/>
</dbReference>
<accession>A0A9P6WR17</accession>
<dbReference type="Proteomes" id="UP000716291">
    <property type="component" value="Unassembled WGS sequence"/>
</dbReference>
<dbReference type="PANTHER" id="PTHR30288">
    <property type="entry name" value="FLAGELLAR CAP/ASSEMBLY PROTEIN FLID"/>
    <property type="match status" value="1"/>
</dbReference>
<evidence type="ECO:0000313" key="3">
    <source>
        <dbReference type="Proteomes" id="UP000716291"/>
    </source>
</evidence>
<comment type="caution">
    <text evidence="2">The sequence shown here is derived from an EMBL/GenBank/DDBJ whole genome shotgun (WGS) entry which is preliminary data.</text>
</comment>
<sequence>MVDGYVSTTVGKEGAFVARTKGLNTTLDNIDKRRKDLDTRMKSVEERYKKQFIALDSLMGKLQQSNTSLQQQLAQLNR</sequence>
<dbReference type="InterPro" id="IPR040026">
    <property type="entry name" value="FliD"/>
</dbReference>
<gene>
    <name evidence="2" type="ORF">G6F64_015567</name>
</gene>
<name>A0A9P6WR17_RHIOR</name>
<feature type="domain" description="Flagellar hook-associated protein 2 C-terminal" evidence="1">
    <location>
        <begin position="3"/>
        <end position="64"/>
    </location>
</feature>
<evidence type="ECO:0000313" key="2">
    <source>
        <dbReference type="EMBL" id="KAG1271877.1"/>
    </source>
</evidence>
<dbReference type="PANTHER" id="PTHR30288:SF0">
    <property type="entry name" value="FLAGELLAR HOOK-ASSOCIATED PROTEIN 2"/>
    <property type="match status" value="1"/>
</dbReference>
<dbReference type="Pfam" id="PF07195">
    <property type="entry name" value="FliD_C"/>
    <property type="match status" value="1"/>
</dbReference>
<dbReference type="InterPro" id="IPR010809">
    <property type="entry name" value="FliD_C"/>
</dbReference>
<organism evidence="2 3">
    <name type="scientific">Rhizopus oryzae</name>
    <name type="common">Mucormycosis agent</name>
    <name type="synonym">Rhizopus arrhizus var. delemar</name>
    <dbReference type="NCBI Taxonomy" id="64495"/>
    <lineage>
        <taxon>Eukaryota</taxon>
        <taxon>Fungi</taxon>
        <taxon>Fungi incertae sedis</taxon>
        <taxon>Mucoromycota</taxon>
        <taxon>Mucoromycotina</taxon>
        <taxon>Mucoromycetes</taxon>
        <taxon>Mucorales</taxon>
        <taxon>Mucorineae</taxon>
        <taxon>Rhizopodaceae</taxon>
        <taxon>Rhizopus</taxon>
    </lineage>
</organism>
<dbReference type="AlphaFoldDB" id="A0A9P6WR17"/>
<keyword evidence="3" id="KW-1185">Reference proteome</keyword>
<evidence type="ECO:0000259" key="1">
    <source>
        <dbReference type="Pfam" id="PF07195"/>
    </source>
</evidence>
<reference evidence="2" key="1">
    <citation type="journal article" date="2020" name="Microb. Genom.">
        <title>Genetic diversity of clinical and environmental Mucorales isolates obtained from an investigation of mucormycosis cases among solid organ transplant recipients.</title>
        <authorList>
            <person name="Nguyen M.H."/>
            <person name="Kaul D."/>
            <person name="Muto C."/>
            <person name="Cheng S.J."/>
            <person name="Richter R.A."/>
            <person name="Bruno V.M."/>
            <person name="Liu G."/>
            <person name="Beyhan S."/>
            <person name="Sundermann A.J."/>
            <person name="Mounaud S."/>
            <person name="Pasculle A.W."/>
            <person name="Nierman W.C."/>
            <person name="Driscoll E."/>
            <person name="Cumbie R."/>
            <person name="Clancy C.J."/>
            <person name="Dupont C.L."/>
        </authorList>
    </citation>
    <scope>NUCLEOTIDE SEQUENCE</scope>
    <source>
        <strain evidence="2">GL11</strain>
    </source>
</reference>
<dbReference type="EMBL" id="JAANQT010016697">
    <property type="protein sequence ID" value="KAG1271877.1"/>
    <property type="molecule type" value="Genomic_DNA"/>
</dbReference>
<protein>
    <recommendedName>
        <fullName evidence="1">Flagellar hook-associated protein 2 C-terminal domain-containing protein</fullName>
    </recommendedName>
</protein>